<evidence type="ECO:0000256" key="4">
    <source>
        <dbReference type="ARBA" id="ARBA00022692"/>
    </source>
</evidence>
<evidence type="ECO:0000256" key="9">
    <source>
        <dbReference type="ARBA" id="ARBA00038341"/>
    </source>
</evidence>
<dbReference type="GO" id="GO:0016020">
    <property type="term" value="C:membrane"/>
    <property type="evidence" value="ECO:0007669"/>
    <property type="project" value="UniProtKB-SubCell"/>
</dbReference>
<keyword evidence="2" id="KW-0813">Transport</keyword>
<dbReference type="PANTHER" id="PTHR32468:SF18">
    <property type="entry name" value="CATION_H(+) ANTIPORTER 1"/>
    <property type="match status" value="1"/>
</dbReference>
<keyword evidence="8 10" id="KW-0472">Membrane</keyword>
<dbReference type="Pfam" id="PF00999">
    <property type="entry name" value="Na_H_Exchanger"/>
    <property type="match status" value="1"/>
</dbReference>
<dbReference type="Proteomes" id="UP001159364">
    <property type="component" value="Linkage Group LG03"/>
</dbReference>
<keyword evidence="3" id="KW-0633">Potassium transport</keyword>
<keyword evidence="5" id="KW-0630">Potassium</keyword>
<feature type="transmembrane region" description="Helical" evidence="10">
    <location>
        <begin position="188"/>
        <end position="209"/>
    </location>
</feature>
<accession>A0AAV8TUW7</accession>
<feature type="transmembrane region" description="Helical" evidence="10">
    <location>
        <begin position="50"/>
        <end position="71"/>
    </location>
</feature>
<dbReference type="GO" id="GO:0006885">
    <property type="term" value="P:regulation of pH"/>
    <property type="evidence" value="ECO:0007669"/>
    <property type="project" value="TreeGrafter"/>
</dbReference>
<dbReference type="InterPro" id="IPR050794">
    <property type="entry name" value="CPA2_transporter"/>
</dbReference>
<dbReference type="GO" id="GO:0006813">
    <property type="term" value="P:potassium ion transport"/>
    <property type="evidence" value="ECO:0007669"/>
    <property type="project" value="UniProtKB-KW"/>
</dbReference>
<keyword evidence="7" id="KW-0406">Ion transport</keyword>
<feature type="domain" description="Cation/H+ exchanger transmembrane" evidence="11">
    <location>
        <begin position="20"/>
        <end position="147"/>
    </location>
</feature>
<evidence type="ECO:0000256" key="10">
    <source>
        <dbReference type="SAM" id="Phobius"/>
    </source>
</evidence>
<name>A0AAV8TUW7_9ROSI</name>
<evidence type="ECO:0000313" key="12">
    <source>
        <dbReference type="EMBL" id="KAJ8770015.1"/>
    </source>
</evidence>
<sequence>MDIPYSRRNFRQATIISTGGRLAISTSLMNEMCCVLWYSIAMAFTSTDMLGDGFLCLFVTLVVVIVNRFFALWTNRRKQNQKYVSSTDLLIILFLVILLSFFIEGKGYNSTISCFLVGMMFPREGKTTRTLLPKLDYALKNCAFTIFCIFKDLLASGYLWNCTSHRDHSFRSLILRCLDFLIDQFKELLGNSMVCLFANFVGDVLLWYLMID</sequence>
<evidence type="ECO:0000259" key="11">
    <source>
        <dbReference type="Pfam" id="PF00999"/>
    </source>
</evidence>
<keyword evidence="6 10" id="KW-1133">Transmembrane helix</keyword>
<keyword evidence="4 10" id="KW-0812">Transmembrane</keyword>
<keyword evidence="13" id="KW-1185">Reference proteome</keyword>
<reference evidence="12 13" key="1">
    <citation type="submission" date="2021-09" db="EMBL/GenBank/DDBJ databases">
        <title>Genomic insights and catalytic innovation underlie evolution of tropane alkaloids biosynthesis.</title>
        <authorList>
            <person name="Wang Y.-J."/>
            <person name="Tian T."/>
            <person name="Huang J.-P."/>
            <person name="Huang S.-X."/>
        </authorList>
    </citation>
    <scope>NUCLEOTIDE SEQUENCE [LARGE SCALE GENOMIC DNA]</scope>
    <source>
        <strain evidence="12">KIB-2018</strain>
        <tissue evidence="12">Leaf</tissue>
    </source>
</reference>
<comment type="subcellular location">
    <subcellularLocation>
        <location evidence="1">Membrane</location>
        <topology evidence="1">Multi-pass membrane protein</topology>
    </subcellularLocation>
</comment>
<dbReference type="EMBL" id="JAIWQS010000003">
    <property type="protein sequence ID" value="KAJ8770015.1"/>
    <property type="molecule type" value="Genomic_DNA"/>
</dbReference>
<comment type="caution">
    <text evidence="12">The sequence shown here is derived from an EMBL/GenBank/DDBJ whole genome shotgun (WGS) entry which is preliminary data.</text>
</comment>
<dbReference type="AlphaFoldDB" id="A0AAV8TUW7"/>
<evidence type="ECO:0000256" key="8">
    <source>
        <dbReference type="ARBA" id="ARBA00023136"/>
    </source>
</evidence>
<evidence type="ECO:0000256" key="2">
    <source>
        <dbReference type="ARBA" id="ARBA00022448"/>
    </source>
</evidence>
<evidence type="ECO:0000256" key="7">
    <source>
        <dbReference type="ARBA" id="ARBA00023065"/>
    </source>
</evidence>
<evidence type="ECO:0000313" key="13">
    <source>
        <dbReference type="Proteomes" id="UP001159364"/>
    </source>
</evidence>
<protein>
    <recommendedName>
        <fullName evidence="11">Cation/H+ exchanger transmembrane domain-containing protein</fullName>
    </recommendedName>
</protein>
<evidence type="ECO:0000256" key="1">
    <source>
        <dbReference type="ARBA" id="ARBA00004141"/>
    </source>
</evidence>
<feature type="transmembrane region" description="Helical" evidence="10">
    <location>
        <begin position="21"/>
        <end position="44"/>
    </location>
</feature>
<dbReference type="InterPro" id="IPR006153">
    <property type="entry name" value="Cation/H_exchanger_TM"/>
</dbReference>
<dbReference type="GO" id="GO:1902600">
    <property type="term" value="P:proton transmembrane transport"/>
    <property type="evidence" value="ECO:0007669"/>
    <property type="project" value="InterPro"/>
</dbReference>
<evidence type="ECO:0000256" key="3">
    <source>
        <dbReference type="ARBA" id="ARBA00022538"/>
    </source>
</evidence>
<dbReference type="GO" id="GO:0012505">
    <property type="term" value="C:endomembrane system"/>
    <property type="evidence" value="ECO:0007669"/>
    <property type="project" value="TreeGrafter"/>
</dbReference>
<proteinExistence type="inferred from homology"/>
<dbReference type="PANTHER" id="PTHR32468">
    <property type="entry name" value="CATION/H + ANTIPORTER"/>
    <property type="match status" value="1"/>
</dbReference>
<dbReference type="GO" id="GO:0015297">
    <property type="term" value="F:antiporter activity"/>
    <property type="evidence" value="ECO:0007669"/>
    <property type="project" value="InterPro"/>
</dbReference>
<evidence type="ECO:0000256" key="5">
    <source>
        <dbReference type="ARBA" id="ARBA00022958"/>
    </source>
</evidence>
<organism evidence="12 13">
    <name type="scientific">Erythroxylum novogranatense</name>
    <dbReference type="NCBI Taxonomy" id="1862640"/>
    <lineage>
        <taxon>Eukaryota</taxon>
        <taxon>Viridiplantae</taxon>
        <taxon>Streptophyta</taxon>
        <taxon>Embryophyta</taxon>
        <taxon>Tracheophyta</taxon>
        <taxon>Spermatophyta</taxon>
        <taxon>Magnoliopsida</taxon>
        <taxon>eudicotyledons</taxon>
        <taxon>Gunneridae</taxon>
        <taxon>Pentapetalae</taxon>
        <taxon>rosids</taxon>
        <taxon>fabids</taxon>
        <taxon>Malpighiales</taxon>
        <taxon>Erythroxylaceae</taxon>
        <taxon>Erythroxylum</taxon>
    </lineage>
</organism>
<evidence type="ECO:0000256" key="6">
    <source>
        <dbReference type="ARBA" id="ARBA00022989"/>
    </source>
</evidence>
<feature type="transmembrane region" description="Helical" evidence="10">
    <location>
        <begin position="83"/>
        <end position="103"/>
    </location>
</feature>
<comment type="similarity">
    <text evidence="9">Belongs to the monovalent cation:proton antiporter 2 (CPA2) transporter (TC 2.A.37) family. CHX (TC 2.A.37.4) subfamily.</text>
</comment>
<dbReference type="InterPro" id="IPR038770">
    <property type="entry name" value="Na+/solute_symporter_sf"/>
</dbReference>
<dbReference type="Gene3D" id="1.20.1530.20">
    <property type="match status" value="1"/>
</dbReference>
<gene>
    <name evidence="12" type="ORF">K2173_009205</name>
</gene>